<keyword evidence="1" id="KW-0812">Transmembrane</keyword>
<feature type="domain" description="Acyltransferase 3" evidence="2">
    <location>
        <begin position="3"/>
        <end position="360"/>
    </location>
</feature>
<feature type="transmembrane region" description="Helical" evidence="1">
    <location>
        <begin position="228"/>
        <end position="248"/>
    </location>
</feature>
<evidence type="ECO:0000256" key="1">
    <source>
        <dbReference type="SAM" id="Phobius"/>
    </source>
</evidence>
<feature type="transmembrane region" description="Helical" evidence="1">
    <location>
        <begin position="52"/>
        <end position="76"/>
    </location>
</feature>
<dbReference type="InterPro" id="IPR002656">
    <property type="entry name" value="Acyl_transf_3_dom"/>
</dbReference>
<evidence type="ECO:0000259" key="2">
    <source>
        <dbReference type="Pfam" id="PF01757"/>
    </source>
</evidence>
<proteinExistence type="predicted"/>
<feature type="transmembrane region" description="Helical" evidence="1">
    <location>
        <begin position="194"/>
        <end position="216"/>
    </location>
</feature>
<reference evidence="3 4" key="1">
    <citation type="submission" date="2014-03" db="EMBL/GenBank/DDBJ databases">
        <title>Genomics of Bifidobacteria.</title>
        <authorList>
            <person name="Ventura M."/>
            <person name="Milani C."/>
            <person name="Lugli G.A."/>
        </authorList>
    </citation>
    <scope>NUCLEOTIDE SEQUENCE [LARGE SCALE GENOMIC DNA]</scope>
    <source>
        <strain evidence="3 4">DSM 23968</strain>
    </source>
</reference>
<gene>
    <name evidence="3" type="ORF">BSTEL_0751</name>
</gene>
<sequence>MRVEMLRVAAILGIAVFHTFQPWFAVVAVATPIDRLPAELQPVAANPAAMWVLGMTALLGACGNHIFYMISGFYLIPSAATKPLRVQCAATVRRAAIIVLSVLFYVAVCAVINVFTPVPRFGAVGWWGMGLEFVWLYLVFVVVAPAAAWLFARMDARTRHALAALALVIVFALNAYIAFVAPEGGRGLTDWRKLMSAVTYLATFLFSGILGMDVRAGHAATPRFWRRALVAVVAVTALLEAVFAVAGARGLLMAMSFKSTSLVSFLAAWFALMAAATGGDTRRDAGGADAAEPARPHAIVRFAAAVASGILGFYIAQSLTGGLWHDRCTALMTSLAAHGGAGVTGAIAFALLFSVAFVLVVTVVDRFTRQPLLRAMRLLR</sequence>
<organism evidence="3 4">
    <name type="scientific">Bifidobacterium stellenboschense</name>
    <dbReference type="NCBI Taxonomy" id="762211"/>
    <lineage>
        <taxon>Bacteria</taxon>
        <taxon>Bacillati</taxon>
        <taxon>Actinomycetota</taxon>
        <taxon>Actinomycetes</taxon>
        <taxon>Bifidobacteriales</taxon>
        <taxon>Bifidobacteriaceae</taxon>
        <taxon>Bifidobacterium</taxon>
    </lineage>
</organism>
<feature type="transmembrane region" description="Helical" evidence="1">
    <location>
        <begin position="336"/>
        <end position="364"/>
    </location>
</feature>
<dbReference type="STRING" id="762211.BSTEL_0751"/>
<name>A0A087DR41_9BIFI</name>
<feature type="transmembrane region" description="Helical" evidence="1">
    <location>
        <begin position="96"/>
        <end position="115"/>
    </location>
</feature>
<keyword evidence="1" id="KW-1133">Transmembrane helix</keyword>
<comment type="caution">
    <text evidence="3">The sequence shown here is derived from an EMBL/GenBank/DDBJ whole genome shotgun (WGS) entry which is preliminary data.</text>
</comment>
<feature type="transmembrane region" description="Helical" evidence="1">
    <location>
        <begin position="161"/>
        <end position="182"/>
    </location>
</feature>
<evidence type="ECO:0000313" key="4">
    <source>
        <dbReference type="Proteomes" id="UP000029004"/>
    </source>
</evidence>
<dbReference type="AlphaFoldDB" id="A0A087DR41"/>
<dbReference type="EMBL" id="JGZP01000010">
    <property type="protein sequence ID" value="KFI97991.1"/>
    <property type="molecule type" value="Genomic_DNA"/>
</dbReference>
<dbReference type="Proteomes" id="UP000029004">
    <property type="component" value="Unassembled WGS sequence"/>
</dbReference>
<keyword evidence="4" id="KW-1185">Reference proteome</keyword>
<feature type="transmembrane region" description="Helical" evidence="1">
    <location>
        <begin position="260"/>
        <end position="277"/>
    </location>
</feature>
<dbReference type="eggNOG" id="ENOG5033Z5Y">
    <property type="taxonomic scope" value="Bacteria"/>
</dbReference>
<protein>
    <recommendedName>
        <fullName evidence="2">Acyltransferase 3 domain-containing protein</fullName>
    </recommendedName>
</protein>
<evidence type="ECO:0000313" key="3">
    <source>
        <dbReference type="EMBL" id="KFI97991.1"/>
    </source>
</evidence>
<keyword evidence="1" id="KW-0472">Membrane</keyword>
<accession>A0A087DR41</accession>
<feature type="transmembrane region" description="Helical" evidence="1">
    <location>
        <begin position="298"/>
        <end position="316"/>
    </location>
</feature>
<dbReference type="Pfam" id="PF01757">
    <property type="entry name" value="Acyl_transf_3"/>
    <property type="match status" value="1"/>
</dbReference>
<dbReference type="GO" id="GO:0016747">
    <property type="term" value="F:acyltransferase activity, transferring groups other than amino-acyl groups"/>
    <property type="evidence" value="ECO:0007669"/>
    <property type="project" value="InterPro"/>
</dbReference>
<feature type="transmembrane region" description="Helical" evidence="1">
    <location>
        <begin position="135"/>
        <end position="152"/>
    </location>
</feature>